<name>A0ABY2TQP8_9SPIR</name>
<dbReference type="PIRSF" id="PIRSF000097">
    <property type="entry name" value="AKR"/>
    <property type="match status" value="1"/>
</dbReference>
<dbReference type="PROSITE" id="PS00062">
    <property type="entry name" value="ALDOKETO_REDUCTASE_2"/>
    <property type="match status" value="1"/>
</dbReference>
<evidence type="ECO:0000256" key="3">
    <source>
        <dbReference type="ARBA" id="ARBA00023002"/>
    </source>
</evidence>
<keyword evidence="6" id="KW-1185">Reference proteome</keyword>
<evidence type="ECO:0000313" key="5">
    <source>
        <dbReference type="EMBL" id="TKZ35140.1"/>
    </source>
</evidence>
<reference evidence="5 6" key="1">
    <citation type="journal article" date="2019" name="Anaerobe">
        <title>Brachyspira catarrhinii sp. nov., an anaerobic intestinal spirochaete isolated from vervet monkeys may have been misidentified as Brachyspira aalborgi in previous studies.</title>
        <authorList>
            <person name="Phillips N.D."/>
            <person name="La T."/>
            <person name="Hampson D.J."/>
        </authorList>
    </citation>
    <scope>NUCLEOTIDE SEQUENCE [LARGE SCALE GENOMIC DNA]</scope>
    <source>
        <strain evidence="5 6">Z12</strain>
    </source>
</reference>
<accession>A0ABY2TQP8</accession>
<dbReference type="PANTHER" id="PTHR43827:SF3">
    <property type="entry name" value="NADP-DEPENDENT OXIDOREDUCTASE DOMAIN-CONTAINING PROTEIN"/>
    <property type="match status" value="1"/>
</dbReference>
<dbReference type="PANTHER" id="PTHR43827">
    <property type="entry name" value="2,5-DIKETO-D-GLUCONIC ACID REDUCTASE"/>
    <property type="match status" value="1"/>
</dbReference>
<evidence type="ECO:0000256" key="2">
    <source>
        <dbReference type="ARBA" id="ARBA00022857"/>
    </source>
</evidence>
<dbReference type="PRINTS" id="PR00069">
    <property type="entry name" value="ALDKETRDTASE"/>
</dbReference>
<evidence type="ECO:0000256" key="1">
    <source>
        <dbReference type="ARBA" id="ARBA00007905"/>
    </source>
</evidence>
<keyword evidence="3" id="KW-0560">Oxidoreductase</keyword>
<dbReference type="EMBL" id="SJDU01000153">
    <property type="protein sequence ID" value="TKZ35140.1"/>
    <property type="molecule type" value="Genomic_DNA"/>
</dbReference>
<dbReference type="SUPFAM" id="SSF51430">
    <property type="entry name" value="NAD(P)-linked oxidoreductase"/>
    <property type="match status" value="1"/>
</dbReference>
<evidence type="ECO:0000313" key="6">
    <source>
        <dbReference type="Proteomes" id="UP000310168"/>
    </source>
</evidence>
<proteinExistence type="inferred from homology"/>
<dbReference type="Proteomes" id="UP000310168">
    <property type="component" value="Unassembled WGS sequence"/>
</dbReference>
<dbReference type="CDD" id="cd19133">
    <property type="entry name" value="AKR_AKR5F1"/>
    <property type="match status" value="1"/>
</dbReference>
<dbReference type="InterPro" id="IPR020471">
    <property type="entry name" value="AKR"/>
</dbReference>
<protein>
    <submittedName>
        <fullName evidence="5">Aldo/keto reductase</fullName>
    </submittedName>
</protein>
<dbReference type="RefSeq" id="WP_137998380.1">
    <property type="nucleotide sequence ID" value="NZ_SJDU01000153.1"/>
</dbReference>
<dbReference type="Gene3D" id="3.20.20.100">
    <property type="entry name" value="NADP-dependent oxidoreductase domain"/>
    <property type="match status" value="1"/>
</dbReference>
<keyword evidence="2" id="KW-0521">NADP</keyword>
<sequence length="285" mass="32483">MQKVKLNNGVEMPILGYGTFLVEQKVAQRCVEDALNVGYRLIDTAQVYANEEGVGAALKNAMNGGTKREELFIETKVWINHIGESATLKAFDNSLKKLGLDYVDLYLIHQPFNDLYGAWRAMSRLYKEGRIKAIGVSNFYPDRLTDFCLNNEIKPSVNQIEGHPLLQQNEAQEVMKKYGVQMQFYSPFMQGKGDILKNKILANIGKKYNKSVAQVILRWLVQRGVAVAVKSVNKERMLENISVFDFELDANDMQAIAELNKNQSHFDKSHRDVEQVLLLHTRKPE</sequence>
<evidence type="ECO:0000259" key="4">
    <source>
        <dbReference type="Pfam" id="PF00248"/>
    </source>
</evidence>
<comment type="caution">
    <text evidence="5">The sequence shown here is derived from an EMBL/GenBank/DDBJ whole genome shotgun (WGS) entry which is preliminary data.</text>
</comment>
<gene>
    <name evidence="5" type="ORF">EZH24_06815</name>
</gene>
<dbReference type="InterPro" id="IPR036812">
    <property type="entry name" value="NAD(P)_OxRdtase_dom_sf"/>
</dbReference>
<dbReference type="InterPro" id="IPR018170">
    <property type="entry name" value="Aldo/ket_reductase_CS"/>
</dbReference>
<feature type="domain" description="NADP-dependent oxidoreductase" evidence="4">
    <location>
        <begin position="24"/>
        <end position="260"/>
    </location>
</feature>
<organism evidence="5 6">
    <name type="scientific">Brachyspira catarrhinii</name>
    <dbReference type="NCBI Taxonomy" id="2528966"/>
    <lineage>
        <taxon>Bacteria</taxon>
        <taxon>Pseudomonadati</taxon>
        <taxon>Spirochaetota</taxon>
        <taxon>Spirochaetia</taxon>
        <taxon>Brachyspirales</taxon>
        <taxon>Brachyspiraceae</taxon>
        <taxon>Brachyspira</taxon>
    </lineage>
</organism>
<dbReference type="Pfam" id="PF00248">
    <property type="entry name" value="Aldo_ket_red"/>
    <property type="match status" value="1"/>
</dbReference>
<dbReference type="InterPro" id="IPR023210">
    <property type="entry name" value="NADP_OxRdtase_dom"/>
</dbReference>
<comment type="similarity">
    <text evidence="1">Belongs to the aldo/keto reductase family.</text>
</comment>
<dbReference type="PROSITE" id="PS00798">
    <property type="entry name" value="ALDOKETO_REDUCTASE_1"/>
    <property type="match status" value="1"/>
</dbReference>